<dbReference type="RefSeq" id="WP_206707244.1">
    <property type="nucleotide sequence ID" value="NZ_CP059066.1"/>
</dbReference>
<dbReference type="AlphaFoldDB" id="A0A8A0RNR9"/>
<organism evidence="3 4">
    <name type="scientific">Koleobacter methoxysyntrophicus</name>
    <dbReference type="NCBI Taxonomy" id="2751313"/>
    <lineage>
        <taxon>Bacteria</taxon>
        <taxon>Bacillati</taxon>
        <taxon>Bacillota</taxon>
        <taxon>Clostridia</taxon>
        <taxon>Koleobacterales</taxon>
        <taxon>Koleobacteraceae</taxon>
        <taxon>Koleobacter</taxon>
    </lineage>
</organism>
<evidence type="ECO:0000313" key="4">
    <source>
        <dbReference type="Proteomes" id="UP000662904"/>
    </source>
</evidence>
<dbReference type="SUPFAM" id="SSF63848">
    <property type="entry name" value="Cell-division inhibitor MinC, C-terminal domain"/>
    <property type="match status" value="1"/>
</dbReference>
<accession>A0A8A0RNR9</accession>
<dbReference type="PANTHER" id="PTHR38032">
    <property type="entry name" value="POLYMERASE-RELATED"/>
    <property type="match status" value="1"/>
</dbReference>
<dbReference type="Gene3D" id="3.30.30.80">
    <property type="entry name" value="probable RNA-binding protein from clostridium symbiosum atcc 14940"/>
    <property type="match status" value="1"/>
</dbReference>
<dbReference type="InterPro" id="IPR036145">
    <property type="entry name" value="MinC_C_sf"/>
</dbReference>
<dbReference type="InterPro" id="IPR016098">
    <property type="entry name" value="CAP/MinC_C"/>
</dbReference>
<evidence type="ECO:0000313" key="3">
    <source>
        <dbReference type="EMBL" id="QSQ09913.1"/>
    </source>
</evidence>
<dbReference type="KEGG" id="kme:H0A61_02294"/>
<dbReference type="InterPro" id="IPR038247">
    <property type="entry name" value="Jag_N_dom_sf"/>
</dbReference>
<dbReference type="EMBL" id="CP059066">
    <property type="protein sequence ID" value="QSQ09913.1"/>
    <property type="molecule type" value="Genomic_DNA"/>
</dbReference>
<name>A0A8A0RNR9_9FIRM</name>
<dbReference type="Pfam" id="PF20250">
    <property type="entry name" value="FapA_N"/>
    <property type="match status" value="1"/>
</dbReference>
<keyword evidence="4" id="KW-1185">Reference proteome</keyword>
<dbReference type="Pfam" id="PF14804">
    <property type="entry name" value="Jag_N"/>
    <property type="match status" value="1"/>
</dbReference>
<dbReference type="InterPro" id="IPR005646">
    <property type="entry name" value="FapA"/>
</dbReference>
<gene>
    <name evidence="3" type="ORF">H0A61_02294</name>
</gene>
<proteinExistence type="predicted"/>
<dbReference type="InterPro" id="IPR046865">
    <property type="entry name" value="FapA_b_solenoid"/>
</dbReference>
<dbReference type="SMART" id="SM01245">
    <property type="entry name" value="Jag_N"/>
    <property type="match status" value="1"/>
</dbReference>
<dbReference type="InterPro" id="IPR032782">
    <property type="entry name" value="KhpB_N"/>
</dbReference>
<reference evidence="3" key="1">
    <citation type="submission" date="2020-07" db="EMBL/GenBank/DDBJ databases">
        <title>Koleobacter methoxysyntrophicus gen. nov., sp. nov., a novel anaerobic bacterium isolated from deep subsurface oil field and proposal of Koleobacterales ord. nov. in the phylum Firmicutes.</title>
        <authorList>
            <person name="Sakamoto S."/>
            <person name="Tamaki H."/>
        </authorList>
    </citation>
    <scope>NUCLEOTIDE SEQUENCE</scope>
    <source>
        <strain evidence="3">NRmbB1</strain>
    </source>
</reference>
<dbReference type="Gene3D" id="2.160.20.70">
    <property type="match status" value="1"/>
</dbReference>
<dbReference type="GO" id="GO:0000902">
    <property type="term" value="P:cell morphogenesis"/>
    <property type="evidence" value="ECO:0007669"/>
    <property type="project" value="InterPro"/>
</dbReference>
<evidence type="ECO:0000259" key="2">
    <source>
        <dbReference type="SMART" id="SM01245"/>
    </source>
</evidence>
<protein>
    <recommendedName>
        <fullName evidence="2">RNA-binding protein KhpB N-terminal domain-containing protein</fullName>
    </recommendedName>
</protein>
<dbReference type="Proteomes" id="UP000662904">
    <property type="component" value="Chromosome"/>
</dbReference>
<dbReference type="InterPro" id="IPR046866">
    <property type="entry name" value="FapA_N"/>
</dbReference>
<feature type="coiled-coil region" evidence="1">
    <location>
        <begin position="496"/>
        <end position="564"/>
    </location>
</feature>
<dbReference type="Pfam" id="PF03961">
    <property type="entry name" value="FapA"/>
    <property type="match status" value="1"/>
</dbReference>
<sequence>MSDYVIVEGSSIRDAIEKALEKLNCSRDEVNYQVLEHRASGFLGLGEKHVKLKVWKKLHIKEREEQEEVEKNREKLAEAEAISEKLDGYFTIDYRSDGVFLKIVPPKGDGAEVAFDDIKSYIVNKHIKDVDFNKVREAVEENFYEEIKIAEAQEEYKEDAKFEVEITKDKMKAYGILIPPAGGGKWLNEDEALSIIKEKGIVHGVKIDVVNRLIQKKQCNERFLIAEGDYPVHGKDAEIKFYFERNKKNVPVLLEDGRVDFRNLNLIENVTKGKLLASKIPVEKGVPGKNVFGEEIPPKEGRDFNLPVGKNVEVSEDGLNCFAGIDGQVLYIGGKINVYPVFEVAGDVDTSTGNIDFLGSVIVRGSVREGFKVKAEGDVEVYGTVEGAEIIAGGNIVLYRGIQGRDKGLLRAQGNIFAKYIEHSKIEAKGDVVAGDAIMHSIVNAGKRVEVGGKKGLIVGGIVRAGDEISAKTIGSSMATTTIIEVGINPIIKQNYLKTKEKLDRLEKDYIKTKEAVELLKKLESVGKLTHDKKYMLEKLYNTLNHLEKQLELSKKEIDIMREEVDEIDKGRVKALNKIFPGVSVTIGSATMKVRDDLVNVLLFKADEQIKIGSCV</sequence>
<dbReference type="PANTHER" id="PTHR38032:SF1">
    <property type="entry name" value="RNA-BINDING PROTEIN KHPB N-TERMINAL DOMAIN-CONTAINING PROTEIN"/>
    <property type="match status" value="1"/>
</dbReference>
<evidence type="ECO:0000256" key="1">
    <source>
        <dbReference type="SAM" id="Coils"/>
    </source>
</evidence>
<keyword evidence="1" id="KW-0175">Coiled coil</keyword>
<feature type="domain" description="RNA-binding protein KhpB N-terminal" evidence="2">
    <location>
        <begin position="6"/>
        <end position="57"/>
    </location>
</feature>